<accession>A0A653BD94</accession>
<reference evidence="1 2" key="1">
    <citation type="submission" date="2019-01" db="EMBL/GenBank/DDBJ databases">
        <authorList>
            <person name="Sayadi A."/>
        </authorList>
    </citation>
    <scope>NUCLEOTIDE SEQUENCE [LARGE SCALE GENOMIC DNA]</scope>
</reference>
<protein>
    <submittedName>
        <fullName evidence="1">Uncharacterized protein</fullName>
    </submittedName>
</protein>
<dbReference type="Proteomes" id="UP000410492">
    <property type="component" value="Unassembled WGS sequence"/>
</dbReference>
<dbReference type="EMBL" id="CAACVG010000099">
    <property type="protein sequence ID" value="VEN33537.1"/>
    <property type="molecule type" value="Genomic_DNA"/>
</dbReference>
<organism evidence="1 2">
    <name type="scientific">Callosobruchus maculatus</name>
    <name type="common">Southern cowpea weevil</name>
    <name type="synonym">Pulse bruchid</name>
    <dbReference type="NCBI Taxonomy" id="64391"/>
    <lineage>
        <taxon>Eukaryota</taxon>
        <taxon>Metazoa</taxon>
        <taxon>Ecdysozoa</taxon>
        <taxon>Arthropoda</taxon>
        <taxon>Hexapoda</taxon>
        <taxon>Insecta</taxon>
        <taxon>Pterygota</taxon>
        <taxon>Neoptera</taxon>
        <taxon>Endopterygota</taxon>
        <taxon>Coleoptera</taxon>
        <taxon>Polyphaga</taxon>
        <taxon>Cucujiformia</taxon>
        <taxon>Chrysomeloidea</taxon>
        <taxon>Chrysomelidae</taxon>
        <taxon>Bruchinae</taxon>
        <taxon>Bruchini</taxon>
        <taxon>Callosobruchus</taxon>
    </lineage>
</organism>
<sequence>MRKLLTEGIVREYWRSGDPTVLREEVPNPVFGPRSNCGNFCAKKLETDLILLIEQSIYYEIKKFLDTISAKADRLTNLTIKQQIKLKGTCLWWPS</sequence>
<dbReference type="OrthoDB" id="6431392at2759"/>
<gene>
    <name evidence="1" type="ORF">CALMAC_LOCUS61</name>
</gene>
<evidence type="ECO:0000313" key="1">
    <source>
        <dbReference type="EMBL" id="VEN33537.1"/>
    </source>
</evidence>
<name>A0A653BD94_CALMS</name>
<keyword evidence="2" id="KW-1185">Reference proteome</keyword>
<proteinExistence type="predicted"/>
<dbReference type="AlphaFoldDB" id="A0A653BD94"/>
<evidence type="ECO:0000313" key="2">
    <source>
        <dbReference type="Proteomes" id="UP000410492"/>
    </source>
</evidence>